<evidence type="ECO:0000313" key="21">
    <source>
        <dbReference type="Proteomes" id="UP000215256"/>
    </source>
</evidence>
<evidence type="ECO:0000256" key="7">
    <source>
        <dbReference type="ARBA" id="ARBA00022840"/>
    </source>
</evidence>
<keyword evidence="6" id="KW-0547">Nucleotide-binding</keyword>
<dbReference type="Pfam" id="PF00158">
    <property type="entry name" value="Sigma54_activat"/>
    <property type="match status" value="1"/>
</dbReference>
<evidence type="ECO:0000313" key="20">
    <source>
        <dbReference type="EMBL" id="ASV84733.1"/>
    </source>
</evidence>
<keyword evidence="11" id="KW-0010">Activator</keyword>
<comment type="subcellular location">
    <subcellularLocation>
        <location evidence="1">Cytoplasm</location>
    </subcellularLocation>
</comment>
<dbReference type="InterPro" id="IPR001789">
    <property type="entry name" value="Sig_transdc_resp-reg_receiver"/>
</dbReference>
<dbReference type="InterPro" id="IPR025944">
    <property type="entry name" value="Sigma_54_int_dom_CS"/>
</dbReference>
<reference evidence="20 21" key="1">
    <citation type="submission" date="2017-07" db="EMBL/GenBank/DDBJ databases">
        <title>Phylogenetic study on the rhizospheric bacterium Ochrobactrum sp. A44.</title>
        <authorList>
            <person name="Krzyzanowska D.M."/>
            <person name="Ossowicki A."/>
            <person name="Rajewska M."/>
            <person name="Maciag T."/>
            <person name="Kaczynski Z."/>
            <person name="Czerwicka M."/>
            <person name="Jafra S."/>
        </authorList>
    </citation>
    <scope>NUCLEOTIDE SEQUENCE [LARGE SCALE GENOMIC DNA]</scope>
    <source>
        <strain evidence="20 21">A44</strain>
    </source>
</reference>
<proteinExistence type="predicted"/>
<dbReference type="PANTHER" id="PTHR32071:SF95">
    <property type="entry name" value="DNA-BINDING TRANSCRIPTIONAL REGULATOR NTRC"/>
    <property type="match status" value="1"/>
</dbReference>
<keyword evidence="7" id="KW-0067">ATP-binding</keyword>
<dbReference type="AlphaFoldDB" id="A0A248UD38"/>
<dbReference type="CDD" id="cd00156">
    <property type="entry name" value="REC"/>
    <property type="match status" value="1"/>
</dbReference>
<evidence type="ECO:0000256" key="8">
    <source>
        <dbReference type="ARBA" id="ARBA00023012"/>
    </source>
</evidence>
<feature type="domain" description="Sigma-54 factor interaction" evidence="18">
    <location>
        <begin position="144"/>
        <end position="378"/>
    </location>
</feature>
<dbReference type="PROSITE" id="PS00688">
    <property type="entry name" value="SIGMA54_INTERACT_3"/>
    <property type="match status" value="1"/>
</dbReference>
<dbReference type="Gene3D" id="1.10.8.60">
    <property type="match status" value="1"/>
</dbReference>
<dbReference type="OrthoDB" id="9804019at2"/>
<evidence type="ECO:0000256" key="14">
    <source>
        <dbReference type="ARBA" id="ARBA00029881"/>
    </source>
</evidence>
<feature type="modified residue" description="4-aspartylphosphate" evidence="17">
    <location>
        <position position="54"/>
    </location>
</feature>
<accession>A0A248UD38</accession>
<evidence type="ECO:0000256" key="10">
    <source>
        <dbReference type="ARBA" id="ARBA00023125"/>
    </source>
</evidence>
<dbReference type="PROSITE" id="PS00676">
    <property type="entry name" value="SIGMA54_INTERACT_2"/>
    <property type="match status" value="1"/>
</dbReference>
<evidence type="ECO:0000259" key="19">
    <source>
        <dbReference type="PROSITE" id="PS50110"/>
    </source>
</evidence>
<dbReference type="SUPFAM" id="SSF52172">
    <property type="entry name" value="CheY-like"/>
    <property type="match status" value="1"/>
</dbReference>
<keyword evidence="8" id="KW-0902">Two-component regulatory system</keyword>
<keyword evidence="3" id="KW-0963">Cytoplasm</keyword>
<dbReference type="InterPro" id="IPR002197">
    <property type="entry name" value="HTH_Fis"/>
</dbReference>
<dbReference type="CDD" id="cd00009">
    <property type="entry name" value="AAA"/>
    <property type="match status" value="1"/>
</dbReference>
<dbReference type="SMART" id="SM00448">
    <property type="entry name" value="REC"/>
    <property type="match status" value="1"/>
</dbReference>
<dbReference type="Gene3D" id="3.40.50.300">
    <property type="entry name" value="P-loop containing nucleotide triphosphate hydrolases"/>
    <property type="match status" value="1"/>
</dbReference>
<evidence type="ECO:0000256" key="2">
    <source>
        <dbReference type="ARBA" id="ARBA00019059"/>
    </source>
</evidence>
<feature type="domain" description="Response regulatory" evidence="19">
    <location>
        <begin position="4"/>
        <end position="119"/>
    </location>
</feature>
<evidence type="ECO:0000256" key="11">
    <source>
        <dbReference type="ARBA" id="ARBA00023159"/>
    </source>
</evidence>
<dbReference type="GO" id="GO:0006355">
    <property type="term" value="P:regulation of DNA-templated transcription"/>
    <property type="evidence" value="ECO:0007669"/>
    <property type="project" value="InterPro"/>
</dbReference>
<evidence type="ECO:0000256" key="12">
    <source>
        <dbReference type="ARBA" id="ARBA00023163"/>
    </source>
</evidence>
<keyword evidence="5 17" id="KW-0597">Phosphoprotein</keyword>
<dbReference type="InterPro" id="IPR027417">
    <property type="entry name" value="P-loop_NTPase"/>
</dbReference>
<dbReference type="InterPro" id="IPR002078">
    <property type="entry name" value="Sigma_54_int"/>
</dbReference>
<evidence type="ECO:0000256" key="3">
    <source>
        <dbReference type="ARBA" id="ARBA00022490"/>
    </source>
</evidence>
<dbReference type="GO" id="GO:0005737">
    <property type="term" value="C:cytoplasm"/>
    <property type="evidence" value="ECO:0007669"/>
    <property type="project" value="UniProtKB-SubCell"/>
</dbReference>
<keyword evidence="13" id="KW-0535">Nitrogen fixation</keyword>
<gene>
    <name evidence="20" type="ORF">CES85_5529</name>
</gene>
<dbReference type="GO" id="GO:0005524">
    <property type="term" value="F:ATP binding"/>
    <property type="evidence" value="ECO:0007669"/>
    <property type="project" value="UniProtKB-KW"/>
</dbReference>
<evidence type="ECO:0000256" key="9">
    <source>
        <dbReference type="ARBA" id="ARBA00023015"/>
    </source>
</evidence>
<dbReference type="Proteomes" id="UP000215256">
    <property type="component" value="Chromosome 2"/>
</dbReference>
<dbReference type="KEGG" id="och:CES85_5529"/>
<dbReference type="PRINTS" id="PR01590">
    <property type="entry name" value="HTHFIS"/>
</dbReference>
<evidence type="ECO:0000256" key="6">
    <source>
        <dbReference type="ARBA" id="ARBA00022741"/>
    </source>
</evidence>
<dbReference type="InterPro" id="IPR009057">
    <property type="entry name" value="Homeodomain-like_sf"/>
</dbReference>
<sequence>MSTRILIADDDPIQRRSLEAAVLRMGHRTILADGGISALSFMGNRKDIALVLLDLTMPDMDGCAVLAKMREAGINIPAIALVQNDDMEKAMQAIRLGAVDFMTKPVVLERMQVSVANAFKLDSLTQELKRTRSSHKSHILLSEMVTKSPEMEKVAALARRVTPLDTPLLIEGEVGTGKETLARAISSGGTRWQGQFVAIDCRSLAKGNADHVLFGQLASQSSLKSDNAPIQIAGKVVEAQGGTLFFDEVSALPYRTQLRLFELMQASQYAITPEADVPLSDTRIFASNSNALAELVHMGRFHPGLYHLFSSFSIEMPPLRNRLEDIPILAHQFLMHFAGEERLGHITGITPYALESLKSYEWPGNVRELKNAIYHAVLLCDEHALTVRDFRHMGEGRAAVSGRNTALNPMSGDGLPVQIKENSGVGTISGITLEGEVRTLAATEEEMIRFAIAHYDGQISEVARRLGIGRTTLYRKLKEYGIDVASTAAKGRYEADDDNDARQDRVVNG</sequence>
<dbReference type="EMBL" id="CP022603">
    <property type="protein sequence ID" value="ASV84733.1"/>
    <property type="molecule type" value="Genomic_DNA"/>
</dbReference>
<dbReference type="GO" id="GO:0000160">
    <property type="term" value="P:phosphorelay signal transduction system"/>
    <property type="evidence" value="ECO:0007669"/>
    <property type="project" value="UniProtKB-KW"/>
</dbReference>
<dbReference type="SMART" id="SM00382">
    <property type="entry name" value="AAA"/>
    <property type="match status" value="1"/>
</dbReference>
<dbReference type="Gene3D" id="3.40.50.2300">
    <property type="match status" value="1"/>
</dbReference>
<organism evidence="20 21">
    <name type="scientific">Ochrobactrum quorumnocens</name>
    <dbReference type="NCBI Taxonomy" id="271865"/>
    <lineage>
        <taxon>Bacteria</taxon>
        <taxon>Pseudomonadati</taxon>
        <taxon>Pseudomonadota</taxon>
        <taxon>Alphaproteobacteria</taxon>
        <taxon>Hyphomicrobiales</taxon>
        <taxon>Brucellaceae</taxon>
        <taxon>Brucella/Ochrobactrum group</taxon>
        <taxon>Ochrobactrum</taxon>
    </lineage>
</organism>
<dbReference type="InterPro" id="IPR058031">
    <property type="entry name" value="AAA_lid_NorR"/>
</dbReference>
<dbReference type="Gene3D" id="1.10.10.60">
    <property type="entry name" value="Homeodomain-like"/>
    <property type="match status" value="1"/>
</dbReference>
<protein>
    <recommendedName>
        <fullName evidence="2">DNA-binding transcriptional regulator NtrC</fullName>
    </recommendedName>
    <alternativeName>
        <fullName evidence="14">Nitrogen regulation protein NR(I)</fullName>
    </alternativeName>
    <alternativeName>
        <fullName evidence="15">Nitrogen regulator I</fullName>
    </alternativeName>
</protein>
<evidence type="ECO:0000256" key="17">
    <source>
        <dbReference type="PROSITE-ProRule" id="PRU00169"/>
    </source>
</evidence>
<keyword evidence="9" id="KW-0805">Transcription regulation</keyword>
<dbReference type="PANTHER" id="PTHR32071">
    <property type="entry name" value="TRANSCRIPTIONAL REGULATORY PROTEIN"/>
    <property type="match status" value="1"/>
</dbReference>
<dbReference type="SUPFAM" id="SSF52540">
    <property type="entry name" value="P-loop containing nucleoside triphosphate hydrolases"/>
    <property type="match status" value="1"/>
</dbReference>
<evidence type="ECO:0000256" key="16">
    <source>
        <dbReference type="ARBA" id="ARBA00043886"/>
    </source>
</evidence>
<dbReference type="SUPFAM" id="SSF46689">
    <property type="entry name" value="Homeodomain-like"/>
    <property type="match status" value="1"/>
</dbReference>
<evidence type="ECO:0000256" key="1">
    <source>
        <dbReference type="ARBA" id="ARBA00004496"/>
    </source>
</evidence>
<dbReference type="InterPro" id="IPR025943">
    <property type="entry name" value="Sigma_54_int_dom_ATP-bd_2"/>
</dbReference>
<dbReference type="RefSeq" id="WP_095445387.1">
    <property type="nucleotide sequence ID" value="NZ_CP022603.1"/>
</dbReference>
<comment type="function">
    <text evidence="16">Member of the two-component regulatory system NtrB/NtrC, which controls expression of the nitrogen-regulated (ntr) genes in response to nitrogen limitation. Phosphorylated NtrC binds directly to DNA and stimulates the formation of open promoter-sigma54-RNA polymerase complexes.</text>
</comment>
<name>A0A248UD38_9HYPH</name>
<dbReference type="Pfam" id="PF02954">
    <property type="entry name" value="HTH_8"/>
    <property type="match status" value="1"/>
</dbReference>
<dbReference type="GO" id="GO:0043565">
    <property type="term" value="F:sequence-specific DNA binding"/>
    <property type="evidence" value="ECO:0007669"/>
    <property type="project" value="InterPro"/>
</dbReference>
<dbReference type="Pfam" id="PF25601">
    <property type="entry name" value="AAA_lid_14"/>
    <property type="match status" value="1"/>
</dbReference>
<evidence type="ECO:0000256" key="15">
    <source>
        <dbReference type="ARBA" id="ARBA00031910"/>
    </source>
</evidence>
<evidence type="ECO:0000256" key="13">
    <source>
        <dbReference type="ARBA" id="ARBA00023231"/>
    </source>
</evidence>
<dbReference type="PROSITE" id="PS50110">
    <property type="entry name" value="RESPONSE_REGULATORY"/>
    <property type="match status" value="1"/>
</dbReference>
<evidence type="ECO:0000259" key="18">
    <source>
        <dbReference type="PROSITE" id="PS50045"/>
    </source>
</evidence>
<dbReference type="InterPro" id="IPR011006">
    <property type="entry name" value="CheY-like_superfamily"/>
</dbReference>
<keyword evidence="10" id="KW-0238">DNA-binding</keyword>
<dbReference type="Pfam" id="PF00072">
    <property type="entry name" value="Response_reg"/>
    <property type="match status" value="1"/>
</dbReference>
<keyword evidence="12" id="KW-0804">Transcription</keyword>
<keyword evidence="4" id="KW-0678">Repressor</keyword>
<evidence type="ECO:0000256" key="4">
    <source>
        <dbReference type="ARBA" id="ARBA00022491"/>
    </source>
</evidence>
<dbReference type="InterPro" id="IPR003593">
    <property type="entry name" value="AAA+_ATPase"/>
</dbReference>
<dbReference type="PROSITE" id="PS50045">
    <property type="entry name" value="SIGMA54_INTERACT_4"/>
    <property type="match status" value="1"/>
</dbReference>
<evidence type="ECO:0000256" key="5">
    <source>
        <dbReference type="ARBA" id="ARBA00022553"/>
    </source>
</evidence>